<evidence type="ECO:0000256" key="1">
    <source>
        <dbReference type="SAM" id="MobiDB-lite"/>
    </source>
</evidence>
<keyword evidence="3" id="KW-1185">Reference proteome</keyword>
<dbReference type="EMBL" id="BQXU01000008">
    <property type="protein sequence ID" value="GKT43934.1"/>
    <property type="molecule type" value="Genomic_DNA"/>
</dbReference>
<dbReference type="GeneID" id="73324917"/>
<gene>
    <name evidence="2" type="ORF">ColSpa_04115</name>
</gene>
<comment type="caution">
    <text evidence="2">The sequence shown here is derived from an EMBL/GenBank/DDBJ whole genome shotgun (WGS) entry which is preliminary data.</text>
</comment>
<proteinExistence type="predicted"/>
<organism evidence="2 3">
    <name type="scientific">Colletotrichum spaethianum</name>
    <dbReference type="NCBI Taxonomy" id="700344"/>
    <lineage>
        <taxon>Eukaryota</taxon>
        <taxon>Fungi</taxon>
        <taxon>Dikarya</taxon>
        <taxon>Ascomycota</taxon>
        <taxon>Pezizomycotina</taxon>
        <taxon>Sordariomycetes</taxon>
        <taxon>Hypocreomycetidae</taxon>
        <taxon>Glomerellales</taxon>
        <taxon>Glomerellaceae</taxon>
        <taxon>Colletotrichum</taxon>
        <taxon>Colletotrichum spaethianum species complex</taxon>
    </lineage>
</organism>
<dbReference type="Proteomes" id="UP001055115">
    <property type="component" value="Unassembled WGS sequence"/>
</dbReference>
<feature type="region of interest" description="Disordered" evidence="1">
    <location>
        <begin position="1"/>
        <end position="69"/>
    </location>
</feature>
<accession>A0AA37LCA9</accession>
<evidence type="ECO:0000313" key="3">
    <source>
        <dbReference type="Proteomes" id="UP001055115"/>
    </source>
</evidence>
<dbReference type="RefSeq" id="XP_049126284.1">
    <property type="nucleotide sequence ID" value="XM_049270327.1"/>
</dbReference>
<protein>
    <submittedName>
        <fullName evidence="2">Uncharacterized protein</fullName>
    </submittedName>
</protein>
<sequence>MHPERLLRYRTPSYRSSSLRARKGQPGIMESRASRPPGHDVPAVMDKPSEVPHCGLSPERRPFPSGSSP</sequence>
<name>A0AA37LCA9_9PEZI</name>
<evidence type="ECO:0000313" key="2">
    <source>
        <dbReference type="EMBL" id="GKT43934.1"/>
    </source>
</evidence>
<reference evidence="2 3" key="1">
    <citation type="submission" date="2022-03" db="EMBL/GenBank/DDBJ databases">
        <title>Genome data of Colletotrichum spp.</title>
        <authorList>
            <person name="Utami Y.D."/>
            <person name="Hiruma K."/>
        </authorList>
    </citation>
    <scope>NUCLEOTIDE SEQUENCE [LARGE SCALE GENOMIC DNA]</scope>
    <source>
        <strain evidence="2 3">MAFF 239500</strain>
    </source>
</reference>
<dbReference type="AlphaFoldDB" id="A0AA37LCA9"/>